<dbReference type="InterPro" id="IPR027417">
    <property type="entry name" value="P-loop_NTPase"/>
</dbReference>
<dbReference type="PANTHER" id="PTHR14690:SF0">
    <property type="entry name" value="IQ MOTIF CONTAINING WITH AAA DOMAIN 1"/>
    <property type="match status" value="1"/>
</dbReference>
<organism evidence="1 2">
    <name type="scientific">Rhodnius prolixus</name>
    <name type="common">Triatomid bug</name>
    <dbReference type="NCBI Taxonomy" id="13249"/>
    <lineage>
        <taxon>Eukaryota</taxon>
        <taxon>Metazoa</taxon>
        <taxon>Ecdysozoa</taxon>
        <taxon>Arthropoda</taxon>
        <taxon>Hexapoda</taxon>
        <taxon>Insecta</taxon>
        <taxon>Pterygota</taxon>
        <taxon>Neoptera</taxon>
        <taxon>Paraneoptera</taxon>
        <taxon>Hemiptera</taxon>
        <taxon>Heteroptera</taxon>
        <taxon>Panheteroptera</taxon>
        <taxon>Cimicomorpha</taxon>
        <taxon>Reduviidae</taxon>
        <taxon>Triatominae</taxon>
        <taxon>Rhodnius</taxon>
    </lineage>
</organism>
<name>T1I6X8_RHOPR</name>
<evidence type="ECO:0008006" key="3">
    <source>
        <dbReference type="Google" id="ProtNLM"/>
    </source>
</evidence>
<dbReference type="eggNOG" id="KOG0740">
    <property type="taxonomic scope" value="Eukaryota"/>
</dbReference>
<reference evidence="1" key="1">
    <citation type="submission" date="2015-05" db="UniProtKB">
        <authorList>
            <consortium name="EnsemblMetazoa"/>
        </authorList>
    </citation>
    <scope>IDENTIFICATION</scope>
</reference>
<dbReference type="SUPFAM" id="SSF52540">
    <property type="entry name" value="P-loop containing nucleoside triphosphate hydrolases"/>
    <property type="match status" value="1"/>
</dbReference>
<evidence type="ECO:0000313" key="2">
    <source>
        <dbReference type="Proteomes" id="UP000015103"/>
    </source>
</evidence>
<dbReference type="OMA" id="RESIMRY"/>
<dbReference type="EnsemblMetazoa" id="RPRC012050-RA">
    <property type="protein sequence ID" value="RPRC012050-PA"/>
    <property type="gene ID" value="RPRC012050"/>
</dbReference>
<dbReference type="PANTHER" id="PTHR14690">
    <property type="entry name" value="IQ MOTIF CONTAINING WITH AAA DOMAIN 1"/>
    <property type="match status" value="1"/>
</dbReference>
<dbReference type="Gene3D" id="3.40.50.300">
    <property type="entry name" value="P-loop containing nucleotide triphosphate hydrolases"/>
    <property type="match status" value="1"/>
</dbReference>
<dbReference type="STRING" id="13249.T1I6X8"/>
<dbReference type="InParanoid" id="T1I6X8"/>
<dbReference type="InterPro" id="IPR052267">
    <property type="entry name" value="N-DRC_Component"/>
</dbReference>
<sequence length="442" mass="52102">MIVTKLILEIPEELSKKLNLARFDVLNQLFGHDFVPLFGSELIAAGHWVPASVWVEIKKALEEFEDNKKKKGKKQKTKTKIKKAPVDPEWYLPHNSEFTDELLIKAREAWFDYCERGYEKQREIWETEAEINDEINRSVRLAADVNIRNNLEILRTALKKGKVKRQREKIQKERKEDKTESKDLTEGMETWQVYEIMVKNQMIQKYYPILMKELEGEYSFKNHELRRKFGDDPPPSLGDLYQVIKEFCIFPLADIRLRKNAPLIQSVLFIGPKCYTYPIVDAICTETGSVLFYLNPLEVADKFPLDMVEHLFTKVPKLFEPVVIHLDGAEKPYYKKEPPDEVSKQPKFLTRILPKIIGYIQRRSRVLVVGTSQKPWEASARGLMRIFAKIIPIPDMDHHFYEKIWRESIMRYRGVARGFDYPTLAMLSKGTFFFYYKFFEKL</sequence>
<dbReference type="EMBL" id="ACPB03010886">
    <property type="status" value="NOT_ANNOTATED_CDS"/>
    <property type="molecule type" value="Genomic_DNA"/>
</dbReference>
<keyword evidence="2" id="KW-1185">Reference proteome</keyword>
<protein>
    <recommendedName>
        <fullName evidence="3">ATPase AAA-type core domain-containing protein</fullName>
    </recommendedName>
</protein>
<evidence type="ECO:0000313" key="1">
    <source>
        <dbReference type="EnsemblMetazoa" id="RPRC012050-PA"/>
    </source>
</evidence>
<proteinExistence type="predicted"/>
<dbReference type="VEuPathDB" id="VectorBase:RPRC012050"/>
<dbReference type="EMBL" id="ACPB03010887">
    <property type="status" value="NOT_ANNOTATED_CDS"/>
    <property type="molecule type" value="Genomic_DNA"/>
</dbReference>
<accession>T1I6X8</accession>
<dbReference type="HOGENOM" id="CLU_620536_0_0_1"/>
<dbReference type="AlphaFoldDB" id="T1I6X8"/>
<dbReference type="Proteomes" id="UP000015103">
    <property type="component" value="Unassembled WGS sequence"/>
</dbReference>